<dbReference type="AlphaFoldDB" id="A0A8T2PLD6"/>
<dbReference type="EMBL" id="JAFBMS010000005">
    <property type="protein sequence ID" value="KAG9352161.1"/>
    <property type="molecule type" value="Genomic_DNA"/>
</dbReference>
<evidence type="ECO:0000313" key="1">
    <source>
        <dbReference type="EMBL" id="KAG9352161.1"/>
    </source>
</evidence>
<sequence>MSREIKNKFEGSSQVLSHRLGADVDGETGQLRGVLELSVECSQVHGKEVVLGKRGLLEQDLPEVVRDDFMV</sequence>
<comment type="caution">
    <text evidence="1">The sequence shown here is derived from an EMBL/GenBank/DDBJ whole genome shotgun (WGS) entry which is preliminary data.</text>
</comment>
<accession>A0A8T2PLD6</accession>
<keyword evidence="2" id="KW-1185">Reference proteome</keyword>
<proteinExistence type="predicted"/>
<reference evidence="1" key="1">
    <citation type="thesis" date="2021" institute="BYU ScholarsArchive" country="Provo, UT, USA">
        <title>Applications of and Algorithms for Genome Assembly and Genomic Analyses with an Emphasis on Marine Teleosts.</title>
        <authorList>
            <person name="Pickett B.D."/>
        </authorList>
    </citation>
    <scope>NUCLEOTIDE SEQUENCE</scope>
    <source>
        <strain evidence="1">HI-2016</strain>
    </source>
</reference>
<name>A0A8T2PLD6_9TELE</name>
<dbReference type="Proteomes" id="UP000824540">
    <property type="component" value="Unassembled WGS sequence"/>
</dbReference>
<gene>
    <name evidence="1" type="ORF">JZ751_020574</name>
</gene>
<organism evidence="1 2">
    <name type="scientific">Albula glossodonta</name>
    <name type="common">roundjaw bonefish</name>
    <dbReference type="NCBI Taxonomy" id="121402"/>
    <lineage>
        <taxon>Eukaryota</taxon>
        <taxon>Metazoa</taxon>
        <taxon>Chordata</taxon>
        <taxon>Craniata</taxon>
        <taxon>Vertebrata</taxon>
        <taxon>Euteleostomi</taxon>
        <taxon>Actinopterygii</taxon>
        <taxon>Neopterygii</taxon>
        <taxon>Teleostei</taxon>
        <taxon>Albuliformes</taxon>
        <taxon>Albulidae</taxon>
        <taxon>Albula</taxon>
    </lineage>
</organism>
<protein>
    <submittedName>
        <fullName evidence="1">Uncharacterized protein</fullName>
    </submittedName>
</protein>
<evidence type="ECO:0000313" key="2">
    <source>
        <dbReference type="Proteomes" id="UP000824540"/>
    </source>
</evidence>